<dbReference type="PROSITE" id="PS00676">
    <property type="entry name" value="SIGMA54_INTERACT_2"/>
    <property type="match status" value="1"/>
</dbReference>
<dbReference type="CDD" id="cd00009">
    <property type="entry name" value="AAA"/>
    <property type="match status" value="1"/>
</dbReference>
<dbReference type="SMART" id="SM00448">
    <property type="entry name" value="REC"/>
    <property type="match status" value="1"/>
</dbReference>
<evidence type="ECO:0000259" key="13">
    <source>
        <dbReference type="PROSITE" id="PS50110"/>
    </source>
</evidence>
<dbReference type="InterPro" id="IPR025943">
    <property type="entry name" value="Sigma_54_int_dom_ATP-bd_2"/>
</dbReference>
<dbReference type="FunFam" id="1.10.8.60:FF:000014">
    <property type="entry name" value="DNA-binding transcriptional regulator NtrC"/>
    <property type="match status" value="1"/>
</dbReference>
<dbReference type="GO" id="GO:0000160">
    <property type="term" value="P:phosphorelay signal transduction system"/>
    <property type="evidence" value="ECO:0007669"/>
    <property type="project" value="UniProtKB-KW"/>
</dbReference>
<dbReference type="PANTHER" id="PTHR32071">
    <property type="entry name" value="TRANSCRIPTIONAL REGULATORY PROTEIN"/>
    <property type="match status" value="1"/>
</dbReference>
<dbReference type="InterPro" id="IPR002078">
    <property type="entry name" value="Sigma_54_int"/>
</dbReference>
<dbReference type="FunFam" id="3.40.50.2300:FF:000018">
    <property type="entry name" value="DNA-binding transcriptional regulator NtrC"/>
    <property type="match status" value="1"/>
</dbReference>
<dbReference type="GO" id="GO:0006355">
    <property type="term" value="P:regulation of DNA-templated transcription"/>
    <property type="evidence" value="ECO:0007669"/>
    <property type="project" value="InterPro"/>
</dbReference>
<dbReference type="SUPFAM" id="SSF52540">
    <property type="entry name" value="P-loop containing nucleoside triphosphate hydrolases"/>
    <property type="match status" value="1"/>
</dbReference>
<name>A0A7V4TZF5_CALAY</name>
<feature type="domain" description="Sigma-54 factor interaction" evidence="12">
    <location>
        <begin position="146"/>
        <end position="375"/>
    </location>
</feature>
<dbReference type="PROSITE" id="PS00688">
    <property type="entry name" value="SIGMA54_INTERACT_3"/>
    <property type="match status" value="1"/>
</dbReference>
<dbReference type="InterPro" id="IPR025944">
    <property type="entry name" value="Sigma_54_int_dom_CS"/>
</dbReference>
<evidence type="ECO:0000256" key="1">
    <source>
        <dbReference type="ARBA" id="ARBA00004496"/>
    </source>
</evidence>
<dbReference type="Gene3D" id="3.40.50.300">
    <property type="entry name" value="P-loop containing nucleotide triphosphate hydrolases"/>
    <property type="match status" value="1"/>
</dbReference>
<dbReference type="InterPro" id="IPR011006">
    <property type="entry name" value="CheY-like_superfamily"/>
</dbReference>
<dbReference type="InterPro" id="IPR002197">
    <property type="entry name" value="HTH_Fis"/>
</dbReference>
<evidence type="ECO:0000256" key="3">
    <source>
        <dbReference type="ARBA" id="ARBA00022553"/>
    </source>
</evidence>
<feature type="modified residue" description="4-aspartylphosphate" evidence="11">
    <location>
        <position position="56"/>
    </location>
</feature>
<dbReference type="GO" id="GO:0005524">
    <property type="term" value="F:ATP binding"/>
    <property type="evidence" value="ECO:0007669"/>
    <property type="project" value="UniProtKB-KW"/>
</dbReference>
<evidence type="ECO:0000256" key="5">
    <source>
        <dbReference type="ARBA" id="ARBA00022840"/>
    </source>
</evidence>
<dbReference type="Pfam" id="PF02954">
    <property type="entry name" value="HTH_8"/>
    <property type="match status" value="1"/>
</dbReference>
<feature type="domain" description="Response regulatory" evidence="13">
    <location>
        <begin position="7"/>
        <end position="121"/>
    </location>
</feature>
<dbReference type="Pfam" id="PF00158">
    <property type="entry name" value="Sigma54_activat"/>
    <property type="match status" value="1"/>
</dbReference>
<dbReference type="SMART" id="SM00382">
    <property type="entry name" value="AAA"/>
    <property type="match status" value="1"/>
</dbReference>
<dbReference type="FunFam" id="3.40.50.300:FF:000006">
    <property type="entry name" value="DNA-binding transcriptional regulator NtrC"/>
    <property type="match status" value="1"/>
</dbReference>
<reference evidence="14" key="1">
    <citation type="journal article" date="2020" name="mSystems">
        <title>Genome- and Community-Level Interaction Insights into Carbon Utilization and Element Cycling Functions of Hydrothermarchaeota in Hydrothermal Sediment.</title>
        <authorList>
            <person name="Zhou Z."/>
            <person name="Liu Y."/>
            <person name="Xu W."/>
            <person name="Pan J."/>
            <person name="Luo Z.H."/>
            <person name="Li M."/>
        </authorList>
    </citation>
    <scope>NUCLEOTIDE SEQUENCE [LARGE SCALE GENOMIC DNA]</scope>
    <source>
        <strain evidence="14">HyVt-577</strain>
    </source>
</reference>
<proteinExistence type="predicted"/>
<dbReference type="Gene3D" id="3.40.50.2300">
    <property type="match status" value="1"/>
</dbReference>
<dbReference type="InterPro" id="IPR027417">
    <property type="entry name" value="P-loop_NTPase"/>
</dbReference>
<dbReference type="InterPro" id="IPR025662">
    <property type="entry name" value="Sigma_54_int_dom_ATP-bd_1"/>
</dbReference>
<keyword evidence="5" id="KW-0067">ATP-binding</keyword>
<keyword evidence="6" id="KW-0902">Two-component regulatory system</keyword>
<accession>A0A7V4TZF5</accession>
<evidence type="ECO:0000256" key="6">
    <source>
        <dbReference type="ARBA" id="ARBA00023012"/>
    </source>
</evidence>
<keyword evidence="9" id="KW-0010">Activator</keyword>
<evidence type="ECO:0000256" key="8">
    <source>
        <dbReference type="ARBA" id="ARBA00023125"/>
    </source>
</evidence>
<dbReference type="GO" id="GO:0005737">
    <property type="term" value="C:cytoplasm"/>
    <property type="evidence" value="ECO:0007669"/>
    <property type="project" value="UniProtKB-SubCell"/>
</dbReference>
<evidence type="ECO:0000256" key="7">
    <source>
        <dbReference type="ARBA" id="ARBA00023015"/>
    </source>
</evidence>
<dbReference type="PROSITE" id="PS50045">
    <property type="entry name" value="SIGMA54_INTERACT_4"/>
    <property type="match status" value="1"/>
</dbReference>
<gene>
    <name evidence="14" type="ORF">ENK44_05980</name>
</gene>
<dbReference type="Pfam" id="PF25601">
    <property type="entry name" value="AAA_lid_14"/>
    <property type="match status" value="1"/>
</dbReference>
<keyword evidence="8" id="KW-0238">DNA-binding</keyword>
<keyword evidence="2" id="KW-0963">Cytoplasm</keyword>
<keyword evidence="10" id="KW-0804">Transcription</keyword>
<dbReference type="GO" id="GO:0043565">
    <property type="term" value="F:sequence-specific DNA binding"/>
    <property type="evidence" value="ECO:0007669"/>
    <property type="project" value="InterPro"/>
</dbReference>
<dbReference type="SUPFAM" id="SSF46689">
    <property type="entry name" value="Homeodomain-like"/>
    <property type="match status" value="1"/>
</dbReference>
<dbReference type="SUPFAM" id="SSF52172">
    <property type="entry name" value="CheY-like"/>
    <property type="match status" value="1"/>
</dbReference>
<evidence type="ECO:0000259" key="12">
    <source>
        <dbReference type="PROSITE" id="PS50045"/>
    </source>
</evidence>
<dbReference type="InterPro" id="IPR009057">
    <property type="entry name" value="Homeodomain-like_sf"/>
</dbReference>
<dbReference type="InterPro" id="IPR058031">
    <property type="entry name" value="AAA_lid_NorR"/>
</dbReference>
<organism evidence="14">
    <name type="scientific">Caldithrix abyssi</name>
    <dbReference type="NCBI Taxonomy" id="187145"/>
    <lineage>
        <taxon>Bacteria</taxon>
        <taxon>Pseudomonadati</taxon>
        <taxon>Calditrichota</taxon>
        <taxon>Calditrichia</taxon>
        <taxon>Calditrichales</taxon>
        <taxon>Calditrichaceae</taxon>
        <taxon>Caldithrix</taxon>
    </lineage>
</organism>
<keyword evidence="7" id="KW-0805">Transcription regulation</keyword>
<evidence type="ECO:0000256" key="2">
    <source>
        <dbReference type="ARBA" id="ARBA00022490"/>
    </source>
</evidence>
<evidence type="ECO:0000256" key="11">
    <source>
        <dbReference type="PROSITE-ProRule" id="PRU00169"/>
    </source>
</evidence>
<evidence type="ECO:0000256" key="4">
    <source>
        <dbReference type="ARBA" id="ARBA00022741"/>
    </source>
</evidence>
<dbReference type="PRINTS" id="PR01590">
    <property type="entry name" value="HTHFIS"/>
</dbReference>
<keyword evidence="4" id="KW-0547">Nucleotide-binding</keyword>
<sequence length="452" mass="51415">MKNEDIKILVVDDEEIVRESLTGWFEEDGYTVDNAKDAVEALNKMTRTRWDIYFVDIKMPGMDGLELQRRIREIDNEAIVIIITAYASVDTAVQALKEGAFDYITKPFDPDQLSRLIRNAAKQRRLSLENKELKGSLEQLITPPEIIGSSQHTEEIKKSIEVVAPTNTTVMIRGESGTGKELVARAIHAHSDRRYFPLVTVNCGALSDSLLESELFGHEKGAFTGALYRRKGKLEIANGGTLFLDEVGTIGPKTQVDLLRAIESKEFTRLGGNETIRSDFRIICATNTNLEEAVKEMKFREDLYYRLQVYVIQLKPLRERPEDIPELVNYFIRRYSQKMNKPIKGIDREALDMLMAYSWPGNIRELENAVEAAMVVTKGPSLQRNNFKLNHSDQPLVFSSDLSLAEVEKNHILNVLQAHNWNITTAAKLLGIDRVTIYKKLRKYGIQRPKNA</sequence>
<evidence type="ECO:0000256" key="9">
    <source>
        <dbReference type="ARBA" id="ARBA00023159"/>
    </source>
</evidence>
<evidence type="ECO:0000256" key="10">
    <source>
        <dbReference type="ARBA" id="ARBA00023163"/>
    </source>
</evidence>
<dbReference type="InterPro" id="IPR003593">
    <property type="entry name" value="AAA+_ATPase"/>
</dbReference>
<protein>
    <submittedName>
        <fullName evidence="14">Sigma-54-dependent Fis family transcriptional regulator</fullName>
    </submittedName>
</protein>
<dbReference type="EMBL" id="DRQG01000054">
    <property type="protein sequence ID" value="HGY55225.1"/>
    <property type="molecule type" value="Genomic_DNA"/>
</dbReference>
<keyword evidence="3 11" id="KW-0597">Phosphoprotein</keyword>
<dbReference type="Proteomes" id="UP000885779">
    <property type="component" value="Unassembled WGS sequence"/>
</dbReference>
<dbReference type="Gene3D" id="1.10.10.60">
    <property type="entry name" value="Homeodomain-like"/>
    <property type="match status" value="1"/>
</dbReference>
<dbReference type="AlphaFoldDB" id="A0A7V4TZF5"/>
<dbReference type="PROSITE" id="PS50110">
    <property type="entry name" value="RESPONSE_REGULATORY"/>
    <property type="match status" value="1"/>
</dbReference>
<dbReference type="InterPro" id="IPR001789">
    <property type="entry name" value="Sig_transdc_resp-reg_receiver"/>
</dbReference>
<comment type="caution">
    <text evidence="14">The sequence shown here is derived from an EMBL/GenBank/DDBJ whole genome shotgun (WGS) entry which is preliminary data.</text>
</comment>
<evidence type="ECO:0000313" key="14">
    <source>
        <dbReference type="EMBL" id="HGY55225.1"/>
    </source>
</evidence>
<dbReference type="Pfam" id="PF00072">
    <property type="entry name" value="Response_reg"/>
    <property type="match status" value="1"/>
</dbReference>
<dbReference type="PROSITE" id="PS00675">
    <property type="entry name" value="SIGMA54_INTERACT_1"/>
    <property type="match status" value="1"/>
</dbReference>
<comment type="subcellular location">
    <subcellularLocation>
        <location evidence="1">Cytoplasm</location>
    </subcellularLocation>
</comment>
<dbReference type="Gene3D" id="1.10.8.60">
    <property type="match status" value="1"/>
</dbReference>